<dbReference type="InterPro" id="IPR000182">
    <property type="entry name" value="GNAT_dom"/>
</dbReference>
<dbReference type="SUPFAM" id="SSF55729">
    <property type="entry name" value="Acyl-CoA N-acyltransferases (Nat)"/>
    <property type="match status" value="2"/>
</dbReference>
<dbReference type="InterPro" id="IPR016181">
    <property type="entry name" value="Acyl_CoA_acyltransferase"/>
</dbReference>
<keyword evidence="3" id="KW-1185">Reference proteome</keyword>
<organism evidence="2 3">
    <name type="scientific">Helicostylum pulchrum</name>
    <dbReference type="NCBI Taxonomy" id="562976"/>
    <lineage>
        <taxon>Eukaryota</taxon>
        <taxon>Fungi</taxon>
        <taxon>Fungi incertae sedis</taxon>
        <taxon>Mucoromycota</taxon>
        <taxon>Mucoromycotina</taxon>
        <taxon>Mucoromycetes</taxon>
        <taxon>Mucorales</taxon>
        <taxon>Mucorineae</taxon>
        <taxon>Mucoraceae</taxon>
        <taxon>Helicostylum</taxon>
    </lineage>
</organism>
<proteinExistence type="predicted"/>
<dbReference type="Pfam" id="PF13673">
    <property type="entry name" value="Acetyltransf_10"/>
    <property type="match status" value="1"/>
</dbReference>
<dbReference type="PANTHER" id="PTHR43617">
    <property type="entry name" value="L-AMINO ACID N-ACETYLTRANSFERASE"/>
    <property type="match status" value="1"/>
</dbReference>
<dbReference type="Pfam" id="PF00583">
    <property type="entry name" value="Acetyltransf_1"/>
    <property type="match status" value="1"/>
</dbReference>
<reference evidence="2 3" key="1">
    <citation type="submission" date="2024-04" db="EMBL/GenBank/DDBJ databases">
        <title>genome sequences of Mucor flavus KT1a and Helicostylum pulchrum KT1b strains isolation_sourced from the surface of a dry-aged beef.</title>
        <authorList>
            <person name="Toyotome T."/>
            <person name="Hosono M."/>
            <person name="Torimaru M."/>
            <person name="Fukuda K."/>
            <person name="Mikami N."/>
        </authorList>
    </citation>
    <scope>NUCLEOTIDE SEQUENCE [LARGE SCALE GENOMIC DNA]</scope>
    <source>
        <strain evidence="2 3">KT1b</strain>
    </source>
</reference>
<sequence>MTINNDIKVCPVKMEDKAYSDKVSKMINTAFRSSESWTRDSAVVGVDRISKEGLNELIDNSGKDRLLYAFDNNAVIGSILIKEDGLLSMLAVSPDYQSRGIGGLLVRESIAYMELVLHMKLAKVHVFQCRPELLSWYQRIGFEDNGEIIPFPDKSILIVDEAPLAPITVKVVDLNDLKYVTAATTVVNNAYRSEGGWTTEQHIVSGQRCTEEDMTKFITKNGKPNTLLFALEQDNVVGTVQIQPSHEASSEAEVGLFSVSPLHQSRGIGGKLIRQAMSEMKILGFSTAVMHVLENRPEIISWYKKLGFQETGERIPFVWPEMLKIKDLHFLTLKKAL</sequence>
<comment type="caution">
    <text evidence="2">The sequence shown here is derived from an EMBL/GenBank/DDBJ whole genome shotgun (WGS) entry which is preliminary data.</text>
</comment>
<evidence type="ECO:0000313" key="3">
    <source>
        <dbReference type="Proteomes" id="UP001476247"/>
    </source>
</evidence>
<dbReference type="Gene3D" id="3.40.630.30">
    <property type="match status" value="2"/>
</dbReference>
<feature type="domain" description="N-acetyltransferase" evidence="1">
    <location>
        <begin position="21"/>
        <end position="165"/>
    </location>
</feature>
<evidence type="ECO:0000259" key="1">
    <source>
        <dbReference type="PROSITE" id="PS51186"/>
    </source>
</evidence>
<dbReference type="CDD" id="cd04301">
    <property type="entry name" value="NAT_SF"/>
    <property type="match status" value="2"/>
</dbReference>
<dbReference type="PROSITE" id="PS51186">
    <property type="entry name" value="GNAT"/>
    <property type="match status" value="2"/>
</dbReference>
<accession>A0ABP9YCZ4</accession>
<dbReference type="InterPro" id="IPR050276">
    <property type="entry name" value="MshD_Acetyltransferase"/>
</dbReference>
<feature type="domain" description="N-acetyltransferase" evidence="1">
    <location>
        <begin position="177"/>
        <end position="327"/>
    </location>
</feature>
<protein>
    <recommendedName>
        <fullName evidence="1">N-acetyltransferase domain-containing protein</fullName>
    </recommendedName>
</protein>
<gene>
    <name evidence="2" type="ORF">HPULCUR_010334</name>
</gene>
<dbReference type="Proteomes" id="UP001476247">
    <property type="component" value="Unassembled WGS sequence"/>
</dbReference>
<dbReference type="PANTHER" id="PTHR43617:SF38">
    <property type="entry name" value="N-ACETYLTRANSFERASE DOMAIN-CONTAINING PROTEIN"/>
    <property type="match status" value="1"/>
</dbReference>
<name>A0ABP9YCZ4_9FUNG</name>
<dbReference type="EMBL" id="BAABUJ010000038">
    <property type="protein sequence ID" value="GAA5804826.1"/>
    <property type="molecule type" value="Genomic_DNA"/>
</dbReference>
<evidence type="ECO:0000313" key="2">
    <source>
        <dbReference type="EMBL" id="GAA5804826.1"/>
    </source>
</evidence>